<dbReference type="Proteomes" id="UP000432089">
    <property type="component" value="Unassembled WGS sequence"/>
</dbReference>
<keyword evidence="4" id="KW-0378">Hydrolase</keyword>
<keyword evidence="4" id="KW-0540">Nuclease</keyword>
<keyword evidence="4" id="KW-0269">Exonuclease</keyword>
<evidence type="ECO:0000259" key="3">
    <source>
        <dbReference type="SMART" id="SM00479"/>
    </source>
</evidence>
<reference evidence="4 5" key="1">
    <citation type="submission" date="2019-09" db="EMBL/GenBank/DDBJ databases">
        <title>YIM 132180 draft genome.</title>
        <authorList>
            <person name="Zhang K."/>
        </authorList>
    </citation>
    <scope>NUCLEOTIDE SEQUENCE [LARGE SCALE GENOMIC DNA]</scope>
    <source>
        <strain evidence="4 5">YIM 132180</strain>
    </source>
</reference>
<evidence type="ECO:0000313" key="5">
    <source>
        <dbReference type="Proteomes" id="UP000432089"/>
    </source>
</evidence>
<sequence>MRQADLFSRAAANVPGLPATRAAAPAGPGAPVPLGTRFPPLAPVADLPPLSATHAAVRSPQPDHEDAARRLEETGLYRVLRRLEPRPVRAAARPAPGAETRLGIVVDTETTGLDHSRDEVIELGMVAFSYDGDGIRDVVDVFSALGEPSVPIAPEITRLTGITPEMVAGRRIDREAAARFVEGADLVIAHNAGFDRPFCEGLVGGFAAMPWACSVREIEWATLGFEGTKLGYLVNSCGWFHSGHRAADDCHALLKVLARPLPDHGGTAFGRLLEASRRTRVRLWAEGSPFHLKDALKARGYRWSDGSNGRPKAWWTEVGEDAHEAEVAYLRAEIYGRDVTPTSQRLTARDRFKR</sequence>
<feature type="domain" description="Exonuclease" evidence="3">
    <location>
        <begin position="104"/>
        <end position="266"/>
    </location>
</feature>
<dbReference type="PANTHER" id="PTHR30231">
    <property type="entry name" value="DNA POLYMERASE III SUBUNIT EPSILON"/>
    <property type="match status" value="1"/>
</dbReference>
<comment type="function">
    <text evidence="1">DNA polymerase III is a complex, multichain enzyme responsible for most of the replicative synthesis in bacteria. The epsilon subunit contain the editing function and is a proofreading 3'-5' exonuclease.</text>
</comment>
<dbReference type="PANTHER" id="PTHR30231:SF37">
    <property type="entry name" value="EXODEOXYRIBONUCLEASE 10"/>
    <property type="match status" value="1"/>
</dbReference>
<comment type="caution">
    <text evidence="4">The sequence shown here is derived from an EMBL/GenBank/DDBJ whole genome shotgun (WGS) entry which is preliminary data.</text>
</comment>
<dbReference type="SUPFAM" id="SSF53098">
    <property type="entry name" value="Ribonuclease H-like"/>
    <property type="match status" value="1"/>
</dbReference>
<dbReference type="AlphaFoldDB" id="A0A7V7PNA7"/>
<dbReference type="GO" id="GO:0008408">
    <property type="term" value="F:3'-5' exonuclease activity"/>
    <property type="evidence" value="ECO:0007669"/>
    <property type="project" value="TreeGrafter"/>
</dbReference>
<dbReference type="InterPro" id="IPR013520">
    <property type="entry name" value="Ribonucl_H"/>
</dbReference>
<protein>
    <submittedName>
        <fullName evidence="4">3'-5' exonuclease</fullName>
    </submittedName>
</protein>
<dbReference type="GO" id="GO:0045004">
    <property type="term" value="P:DNA replication proofreading"/>
    <property type="evidence" value="ECO:0007669"/>
    <property type="project" value="TreeGrafter"/>
</dbReference>
<dbReference type="GO" id="GO:0003676">
    <property type="term" value="F:nucleic acid binding"/>
    <property type="evidence" value="ECO:0007669"/>
    <property type="project" value="InterPro"/>
</dbReference>
<dbReference type="Pfam" id="PF00929">
    <property type="entry name" value="RNase_T"/>
    <property type="match status" value="1"/>
</dbReference>
<dbReference type="EMBL" id="VZDO01000011">
    <property type="protein sequence ID" value="KAB0679136.1"/>
    <property type="molecule type" value="Genomic_DNA"/>
</dbReference>
<dbReference type="InterPro" id="IPR036397">
    <property type="entry name" value="RNaseH_sf"/>
</dbReference>
<evidence type="ECO:0000256" key="2">
    <source>
        <dbReference type="ARBA" id="ARBA00026073"/>
    </source>
</evidence>
<keyword evidence="5" id="KW-1185">Reference proteome</keyword>
<dbReference type="NCBIfam" id="NF006615">
    <property type="entry name" value="PRK09182.1"/>
    <property type="match status" value="1"/>
</dbReference>
<dbReference type="Gene3D" id="3.30.420.10">
    <property type="entry name" value="Ribonuclease H-like superfamily/Ribonuclease H"/>
    <property type="match status" value="1"/>
</dbReference>
<dbReference type="InterPro" id="IPR012337">
    <property type="entry name" value="RNaseH-like_sf"/>
</dbReference>
<evidence type="ECO:0000256" key="1">
    <source>
        <dbReference type="ARBA" id="ARBA00025483"/>
    </source>
</evidence>
<evidence type="ECO:0000313" key="4">
    <source>
        <dbReference type="EMBL" id="KAB0679136.1"/>
    </source>
</evidence>
<dbReference type="FunFam" id="3.30.420.10:FF:000045">
    <property type="entry name" value="3'-5' exonuclease DinG"/>
    <property type="match status" value="1"/>
</dbReference>
<name>A0A7V7PNA7_9HYPH</name>
<dbReference type="SMART" id="SM00479">
    <property type="entry name" value="EXOIII"/>
    <property type="match status" value="1"/>
</dbReference>
<organism evidence="4 5">
    <name type="scientific">Plantimonas leprariae</name>
    <dbReference type="NCBI Taxonomy" id="2615207"/>
    <lineage>
        <taxon>Bacteria</taxon>
        <taxon>Pseudomonadati</taxon>
        <taxon>Pseudomonadota</taxon>
        <taxon>Alphaproteobacteria</taxon>
        <taxon>Hyphomicrobiales</taxon>
        <taxon>Aurantimonadaceae</taxon>
        <taxon>Plantimonas</taxon>
    </lineage>
</organism>
<proteinExistence type="predicted"/>
<accession>A0A7V7PNA7</accession>
<dbReference type="CDD" id="cd06127">
    <property type="entry name" value="DEDDh"/>
    <property type="match status" value="1"/>
</dbReference>
<gene>
    <name evidence="4" type="ORF">F6X38_14420</name>
</gene>
<dbReference type="GO" id="GO:0005829">
    <property type="term" value="C:cytosol"/>
    <property type="evidence" value="ECO:0007669"/>
    <property type="project" value="TreeGrafter"/>
</dbReference>
<comment type="subunit">
    <text evidence="2">DNA polymerase III contains a core (composed of alpha, epsilon and theta chains) that associates with a tau subunit. This core dimerizes to form the POLIII' complex. PolIII' associates with the gamma complex (composed of gamma, delta, delta', psi and chi chains) and with the beta chain to form the complete DNA polymerase III complex.</text>
</comment>